<dbReference type="Pfam" id="PF06114">
    <property type="entry name" value="Peptidase_M78"/>
    <property type="match status" value="1"/>
</dbReference>
<proteinExistence type="predicted"/>
<feature type="domain" description="IrrE N-terminal-like" evidence="3">
    <location>
        <begin position="44"/>
        <end position="166"/>
    </location>
</feature>
<keyword evidence="2" id="KW-0789">Thiol protease inhibitor</keyword>
<keyword evidence="6" id="KW-1185">Reference proteome</keyword>
<dbReference type="Gene3D" id="1.10.10.2910">
    <property type="match status" value="1"/>
</dbReference>
<dbReference type="InterPro" id="IPR036331">
    <property type="entry name" value="Chagasin-like_sf"/>
</dbReference>
<evidence type="ECO:0000313" key="5">
    <source>
        <dbReference type="EMBL" id="WGF39319.1"/>
    </source>
</evidence>
<name>A0ABY8KMG0_9BACI</name>
<sequence length="318" mass="36894">MGLSKAEIIKTATAEANRVLSKFDFSYTEPIDIFRIIEGNNIIINFQKIDKLAGAYIPETQKNRPGILINENLPITRQRYTAAHELCHYIRKDPPSLDTSSELFMEEYKRDEKEQIAEVFASCILMPRKLVNNILKQMGVVELTPFSVYELSLRMDTSYQATVNRLASLRIIKSGRQYQDLKSYSPKDVKNHYGKDGLETNWNNIWNINEQDNNIIIYPALGDEVRIKLEENPSTGYKWMGIPEIRYINSNWSPSDENILGAVGDRCIKLQIKDIKEMKLELFYNRPWLPKSNSIKVFKINIITQYKRHGIKLEQLIA</sequence>
<dbReference type="Gene3D" id="2.60.40.2020">
    <property type="match status" value="1"/>
</dbReference>
<accession>A0ABY8KMG0</accession>
<feature type="domain" description="Proteinase inhibitor I42 chagasin" evidence="4">
    <location>
        <begin position="221"/>
        <end position="302"/>
    </location>
</feature>
<evidence type="ECO:0000313" key="6">
    <source>
        <dbReference type="Proteomes" id="UP001244564"/>
    </source>
</evidence>
<gene>
    <name evidence="5" type="ORF">QBO96_03375</name>
</gene>
<evidence type="ECO:0000259" key="3">
    <source>
        <dbReference type="Pfam" id="PF06114"/>
    </source>
</evidence>
<evidence type="ECO:0000259" key="4">
    <source>
        <dbReference type="Pfam" id="PF09394"/>
    </source>
</evidence>
<dbReference type="PANTHER" id="PTHR43236:SF1">
    <property type="entry name" value="BLL7220 PROTEIN"/>
    <property type="match status" value="1"/>
</dbReference>
<organism evidence="5 6">
    <name type="scientific">Lysinibacillus capsici</name>
    <dbReference type="NCBI Taxonomy" id="2115968"/>
    <lineage>
        <taxon>Bacteria</taxon>
        <taxon>Bacillati</taxon>
        <taxon>Bacillota</taxon>
        <taxon>Bacilli</taxon>
        <taxon>Bacillales</taxon>
        <taxon>Bacillaceae</taxon>
        <taxon>Lysinibacillus</taxon>
    </lineage>
</organism>
<evidence type="ECO:0000256" key="1">
    <source>
        <dbReference type="ARBA" id="ARBA00022690"/>
    </source>
</evidence>
<dbReference type="EMBL" id="CP122283">
    <property type="protein sequence ID" value="WGF39319.1"/>
    <property type="molecule type" value="Genomic_DNA"/>
</dbReference>
<reference evidence="5 6" key="1">
    <citation type="submission" date="2023-04" db="EMBL/GenBank/DDBJ databases">
        <title>Genomic of Lysinibacillus capsici TSBLM.</title>
        <authorList>
            <person name="Hu X.S."/>
            <person name="Yu C.H."/>
        </authorList>
    </citation>
    <scope>NUCLEOTIDE SEQUENCE [LARGE SCALE GENOMIC DNA]</scope>
    <source>
        <strain evidence="5 6">TSBLM</strain>
    </source>
</reference>
<dbReference type="PANTHER" id="PTHR43236">
    <property type="entry name" value="ANTITOXIN HIGA1"/>
    <property type="match status" value="1"/>
</dbReference>
<dbReference type="InterPro" id="IPR010359">
    <property type="entry name" value="IrrE_HExxH"/>
</dbReference>
<dbReference type="InterPro" id="IPR018990">
    <property type="entry name" value="Prot_inh_I42_chagasin"/>
</dbReference>
<evidence type="ECO:0000256" key="2">
    <source>
        <dbReference type="ARBA" id="ARBA00022704"/>
    </source>
</evidence>
<protein>
    <submittedName>
        <fullName evidence="5">ImmA/IrrE family metallo-endopeptidase</fullName>
    </submittedName>
</protein>
<dbReference type="Proteomes" id="UP001244564">
    <property type="component" value="Chromosome"/>
</dbReference>
<dbReference type="Pfam" id="PF09394">
    <property type="entry name" value="Inhibitor_I42"/>
    <property type="match status" value="1"/>
</dbReference>
<dbReference type="InterPro" id="IPR052345">
    <property type="entry name" value="Rad_response_metalloprotease"/>
</dbReference>
<keyword evidence="1" id="KW-0646">Protease inhibitor</keyword>
<dbReference type="SUPFAM" id="SSF141066">
    <property type="entry name" value="ICP-like"/>
    <property type="match status" value="1"/>
</dbReference>
<dbReference type="RefSeq" id="WP_259950161.1">
    <property type="nucleotide sequence ID" value="NZ_CP122283.1"/>
</dbReference>